<evidence type="ECO:0000313" key="1">
    <source>
        <dbReference type="EMBL" id="MFD2247815.1"/>
    </source>
</evidence>
<dbReference type="InterPro" id="IPR011042">
    <property type="entry name" value="6-blade_b-propeller_TolB-like"/>
</dbReference>
<keyword evidence="2" id="KW-1185">Reference proteome</keyword>
<dbReference type="RefSeq" id="WP_250430979.1">
    <property type="nucleotide sequence ID" value="NZ_JALPRR010000003.1"/>
</dbReference>
<evidence type="ECO:0000313" key="2">
    <source>
        <dbReference type="Proteomes" id="UP001597374"/>
    </source>
</evidence>
<dbReference type="Proteomes" id="UP001597374">
    <property type="component" value="Unassembled WGS sequence"/>
</dbReference>
<gene>
    <name evidence="1" type="ORF">ACFSKP_16230</name>
</gene>
<dbReference type="EMBL" id="JBHUIM010000002">
    <property type="protein sequence ID" value="MFD2247815.1"/>
    <property type="molecule type" value="Genomic_DNA"/>
</dbReference>
<proteinExistence type="predicted"/>
<name>A0ABW5D0I0_9BACT</name>
<dbReference type="Gene3D" id="2.120.10.30">
    <property type="entry name" value="TolB, C-terminal domain"/>
    <property type="match status" value="1"/>
</dbReference>
<sequence>MMKTILHTTLTCLIAAGLYGCSSGLFTAKAPVELKQAWASDITLRTPESVLHDKQRNVLYVSNINSSNKEKKDGDGFISKLSPDGKIENLYWVSGLNDPKGMALHNNVLYVADLDEIVAIAVETGAVLGKYKADKAEVLNDVTVDGEGNVYVSDSGKKRIYHLRNGRVTTWLDNTRRETPNGLLYDKDRLLIAFMSSGNVRRINTENKNFSDWADHIKYADGIASTGNGGYFVSGWEGEVYYLNEEGRKWKVLDTKGKKVNAADISYSEEQKLLYVPTFHDNRVVAYTVSF</sequence>
<dbReference type="SUPFAM" id="SSF63829">
    <property type="entry name" value="Calcium-dependent phosphotriesterase"/>
    <property type="match status" value="1"/>
</dbReference>
<reference evidence="2" key="1">
    <citation type="journal article" date="2019" name="Int. J. Syst. Evol. Microbiol.">
        <title>The Global Catalogue of Microorganisms (GCM) 10K type strain sequencing project: providing services to taxonomists for standard genome sequencing and annotation.</title>
        <authorList>
            <consortium name="The Broad Institute Genomics Platform"/>
            <consortium name="The Broad Institute Genome Sequencing Center for Infectious Disease"/>
            <person name="Wu L."/>
            <person name="Ma J."/>
        </authorList>
    </citation>
    <scope>NUCLEOTIDE SEQUENCE [LARGE SCALE GENOMIC DNA]</scope>
    <source>
        <strain evidence="2">CGMCC 4.1782</strain>
    </source>
</reference>
<protein>
    <submittedName>
        <fullName evidence="1">SMP-30/gluconolactonase/LRE family protein</fullName>
    </submittedName>
</protein>
<comment type="caution">
    <text evidence="1">The sequence shown here is derived from an EMBL/GenBank/DDBJ whole genome shotgun (WGS) entry which is preliminary data.</text>
</comment>
<organism evidence="1 2">
    <name type="scientific">Pontibacter ruber</name>
    <dbReference type="NCBI Taxonomy" id="1343895"/>
    <lineage>
        <taxon>Bacteria</taxon>
        <taxon>Pseudomonadati</taxon>
        <taxon>Bacteroidota</taxon>
        <taxon>Cytophagia</taxon>
        <taxon>Cytophagales</taxon>
        <taxon>Hymenobacteraceae</taxon>
        <taxon>Pontibacter</taxon>
    </lineage>
</organism>
<accession>A0ABW5D0I0</accession>
<dbReference type="PROSITE" id="PS51257">
    <property type="entry name" value="PROKAR_LIPOPROTEIN"/>
    <property type="match status" value="1"/>
</dbReference>